<keyword evidence="8" id="KW-0902">Two-component regulatory system</keyword>
<dbReference type="GO" id="GO:0042802">
    <property type="term" value="F:identical protein binding"/>
    <property type="evidence" value="ECO:0007669"/>
    <property type="project" value="UniProtKB-ARBA"/>
</dbReference>
<dbReference type="PROSITE" id="PS50109">
    <property type="entry name" value="HIS_KIN"/>
    <property type="match status" value="1"/>
</dbReference>
<evidence type="ECO:0000256" key="3">
    <source>
        <dbReference type="ARBA" id="ARBA00022553"/>
    </source>
</evidence>
<keyword evidence="6" id="KW-0418">Kinase</keyword>
<dbReference type="InterPro" id="IPR001610">
    <property type="entry name" value="PAC"/>
</dbReference>
<dbReference type="FunFam" id="3.30.565.10:FF:000042">
    <property type="entry name" value="Two-component sensor histidine kinase KdpD"/>
    <property type="match status" value="1"/>
</dbReference>
<dbReference type="SMART" id="SM00086">
    <property type="entry name" value="PAC"/>
    <property type="match status" value="2"/>
</dbReference>
<reference evidence="13" key="1">
    <citation type="submission" date="2024-06" db="EMBL/GenBank/DDBJ databases">
        <title>The Caenorhabditis elegans bacterial microbiome influences microsporidia infection through nutrient limitation and inhibiting parasite invasion.</title>
        <authorList>
            <person name="Tamim El Jarkass H."/>
            <person name="Castelblanco S."/>
            <person name="Kaur M."/>
            <person name="Wan Y.C."/>
            <person name="Ellis A.E."/>
            <person name="Sheldon R.D."/>
            <person name="Lien E.C."/>
            <person name="Burton N.O."/>
            <person name="Wright G.D."/>
            <person name="Reinke A.W."/>
        </authorList>
    </citation>
    <scope>NUCLEOTIDE SEQUENCE</scope>
    <source>
        <strain evidence="13">MYb327</strain>
    </source>
</reference>
<evidence type="ECO:0000256" key="9">
    <source>
        <dbReference type="SAM" id="Phobius"/>
    </source>
</evidence>
<evidence type="ECO:0000259" key="11">
    <source>
        <dbReference type="PROSITE" id="PS50112"/>
    </source>
</evidence>
<dbReference type="SUPFAM" id="SSF47384">
    <property type="entry name" value="Homodimeric domain of signal transducing histidine kinase"/>
    <property type="match status" value="1"/>
</dbReference>
<dbReference type="PROSITE" id="PS50113">
    <property type="entry name" value="PAC"/>
    <property type="match status" value="2"/>
</dbReference>
<proteinExistence type="predicted"/>
<dbReference type="SMART" id="SM00388">
    <property type="entry name" value="HisKA"/>
    <property type="match status" value="1"/>
</dbReference>
<name>A0AAU8E8J4_9PSED</name>
<feature type="transmembrane region" description="Helical" evidence="9">
    <location>
        <begin position="92"/>
        <end position="114"/>
    </location>
</feature>
<evidence type="ECO:0000256" key="7">
    <source>
        <dbReference type="ARBA" id="ARBA00022840"/>
    </source>
</evidence>
<keyword evidence="9" id="KW-0472">Membrane</keyword>
<evidence type="ECO:0000256" key="8">
    <source>
        <dbReference type="ARBA" id="ARBA00023012"/>
    </source>
</evidence>
<accession>A0AAU8E8J4</accession>
<dbReference type="InterPro" id="IPR035965">
    <property type="entry name" value="PAS-like_dom_sf"/>
</dbReference>
<dbReference type="PANTHER" id="PTHR43065:SF10">
    <property type="entry name" value="PEROXIDE STRESS-ACTIVATED HISTIDINE KINASE MAK3"/>
    <property type="match status" value="1"/>
</dbReference>
<dbReference type="Gene3D" id="3.30.450.20">
    <property type="entry name" value="PAS domain"/>
    <property type="match status" value="2"/>
</dbReference>
<dbReference type="PRINTS" id="PR00344">
    <property type="entry name" value="BCTRLSENSOR"/>
</dbReference>
<dbReference type="GO" id="GO:0006355">
    <property type="term" value="P:regulation of DNA-templated transcription"/>
    <property type="evidence" value="ECO:0007669"/>
    <property type="project" value="InterPro"/>
</dbReference>
<dbReference type="InterPro" id="IPR013655">
    <property type="entry name" value="PAS_fold_3"/>
</dbReference>
<keyword evidence="3" id="KW-0597">Phosphoprotein</keyword>
<dbReference type="CDD" id="cd00082">
    <property type="entry name" value="HisKA"/>
    <property type="match status" value="1"/>
</dbReference>
<dbReference type="RefSeq" id="WP_339552257.1">
    <property type="nucleotide sequence ID" value="NZ_CP159258.1"/>
</dbReference>
<dbReference type="EC" id="2.7.13.3" evidence="2"/>
<protein>
    <recommendedName>
        <fullName evidence="2">histidine kinase</fullName>
        <ecNumber evidence="2">2.7.13.3</ecNumber>
    </recommendedName>
</protein>
<dbReference type="Gene3D" id="3.30.565.10">
    <property type="entry name" value="Histidine kinase-like ATPase, C-terminal domain"/>
    <property type="match status" value="1"/>
</dbReference>
<dbReference type="SUPFAM" id="SSF55785">
    <property type="entry name" value="PYP-like sensor domain (PAS domain)"/>
    <property type="match status" value="2"/>
</dbReference>
<dbReference type="InterPro" id="IPR005467">
    <property type="entry name" value="His_kinase_dom"/>
</dbReference>
<dbReference type="Pfam" id="PF00989">
    <property type="entry name" value="PAS"/>
    <property type="match status" value="1"/>
</dbReference>
<dbReference type="InterPro" id="IPR003661">
    <property type="entry name" value="HisK_dim/P_dom"/>
</dbReference>
<gene>
    <name evidence="13" type="ORF">ABVN21_11810</name>
</gene>
<evidence type="ECO:0000256" key="1">
    <source>
        <dbReference type="ARBA" id="ARBA00000085"/>
    </source>
</evidence>
<dbReference type="Gene3D" id="1.10.287.130">
    <property type="match status" value="1"/>
</dbReference>
<dbReference type="InterPro" id="IPR000014">
    <property type="entry name" value="PAS"/>
</dbReference>
<evidence type="ECO:0000313" key="13">
    <source>
        <dbReference type="EMBL" id="XCG76719.1"/>
    </source>
</evidence>
<dbReference type="FunFam" id="1.10.287.130:FF:000055">
    <property type="entry name" value="Two-component sensor histidine kinase"/>
    <property type="match status" value="1"/>
</dbReference>
<sequence length="634" mass="69955">MLQFRQRCSLQSPVMNCIPAGLLIDMKISIEPTVVVENPEHPASHTLLQRFGAATLAGAIFVIDTLTSIHIAIAVLYVAVILMSVNQFSRKGVIGVSLSCFGLTLAAFFISHGSDFNSSAFARCLVSLSAIGITTLLALKNKAANDELLEQVRMLAQTHDAIIVRDMNGIITTWSPGAEALYGWSKAQAIGQDFRTLLRPKLTLTWEQVMNALIETGRWEGEVVEHRSDGTAVTVVSRCSLSRDESNQPKAVLATHNDITEQKRAINALRRSEAFLAGAQWLSQTGSIGLKIPSGEMYWSNEARRIFEFGDDEEPLLSSVLKKTHPDDLDLVKVSIKHAYQKEPHIKVEYRLLMADGRIKHVQMLAHPIQDAAGSFEYIGALMDVTDAKMSEEALHRSQTELAHVTRITTLGELAASIAHEVNQPLAAVTTNGTAGLRWLNRETPNIDEVRSAMERMMSETHRASEVIRRIRAMSRKTDPQSVPVDLMEVIEESVALVDREVRRNKIVLDHQYDTQAARIMGDRVQLQQVIINLLMNGVQAMSKTESKHRTLHVRLRRSDAGELCIDVKDNGPGISPQCLPKLFNAFYTTKADGMGMGLSICRSIIDAHGGRIWATSEAGEGAAFHLSFPSGNE</sequence>
<dbReference type="SMART" id="SM00387">
    <property type="entry name" value="HATPase_c"/>
    <property type="match status" value="1"/>
</dbReference>
<feature type="transmembrane region" description="Helical" evidence="9">
    <location>
        <begin position="120"/>
        <end position="139"/>
    </location>
</feature>
<dbReference type="SMART" id="SM00091">
    <property type="entry name" value="PAS"/>
    <property type="match status" value="1"/>
</dbReference>
<dbReference type="Pfam" id="PF02518">
    <property type="entry name" value="HATPase_c"/>
    <property type="match status" value="1"/>
</dbReference>
<keyword evidence="5" id="KW-0547">Nucleotide-binding</keyword>
<evidence type="ECO:0000256" key="6">
    <source>
        <dbReference type="ARBA" id="ARBA00022777"/>
    </source>
</evidence>
<feature type="domain" description="Histidine kinase" evidence="10">
    <location>
        <begin position="417"/>
        <end position="633"/>
    </location>
</feature>
<dbReference type="NCBIfam" id="TIGR00229">
    <property type="entry name" value="sensory_box"/>
    <property type="match status" value="2"/>
</dbReference>
<keyword evidence="9" id="KW-1133">Transmembrane helix</keyword>
<evidence type="ECO:0000259" key="12">
    <source>
        <dbReference type="PROSITE" id="PS50113"/>
    </source>
</evidence>
<feature type="domain" description="PAC" evidence="12">
    <location>
        <begin position="217"/>
        <end position="271"/>
    </location>
</feature>
<feature type="domain" description="PAS" evidence="11">
    <location>
        <begin position="153"/>
        <end position="217"/>
    </location>
</feature>
<dbReference type="InterPro" id="IPR013767">
    <property type="entry name" value="PAS_fold"/>
</dbReference>
<dbReference type="InterPro" id="IPR036097">
    <property type="entry name" value="HisK_dim/P_sf"/>
</dbReference>
<keyword evidence="7 13" id="KW-0067">ATP-binding</keyword>
<dbReference type="EMBL" id="CP159258">
    <property type="protein sequence ID" value="XCG76719.1"/>
    <property type="molecule type" value="Genomic_DNA"/>
</dbReference>
<evidence type="ECO:0000256" key="5">
    <source>
        <dbReference type="ARBA" id="ARBA00022741"/>
    </source>
</evidence>
<evidence type="ECO:0000259" key="10">
    <source>
        <dbReference type="PROSITE" id="PS50109"/>
    </source>
</evidence>
<dbReference type="PANTHER" id="PTHR43065">
    <property type="entry name" value="SENSOR HISTIDINE KINASE"/>
    <property type="match status" value="1"/>
</dbReference>
<dbReference type="Pfam" id="PF08447">
    <property type="entry name" value="PAS_3"/>
    <property type="match status" value="1"/>
</dbReference>
<dbReference type="AlphaFoldDB" id="A0AAU8E8J4"/>
<dbReference type="Pfam" id="PF00512">
    <property type="entry name" value="HisKA"/>
    <property type="match status" value="1"/>
</dbReference>
<evidence type="ECO:0000256" key="4">
    <source>
        <dbReference type="ARBA" id="ARBA00022679"/>
    </source>
</evidence>
<dbReference type="InterPro" id="IPR000700">
    <property type="entry name" value="PAS-assoc_C"/>
</dbReference>
<dbReference type="SUPFAM" id="SSF55874">
    <property type="entry name" value="ATPase domain of HSP90 chaperone/DNA topoisomerase II/histidine kinase"/>
    <property type="match status" value="1"/>
</dbReference>
<comment type="catalytic activity">
    <reaction evidence="1">
        <text>ATP + protein L-histidine = ADP + protein N-phospho-L-histidine.</text>
        <dbReference type="EC" id="2.7.13.3"/>
    </reaction>
</comment>
<dbReference type="InterPro" id="IPR036890">
    <property type="entry name" value="HATPase_C_sf"/>
</dbReference>
<dbReference type="InterPro" id="IPR003594">
    <property type="entry name" value="HATPase_dom"/>
</dbReference>
<dbReference type="GO" id="GO:0000155">
    <property type="term" value="F:phosphorelay sensor kinase activity"/>
    <property type="evidence" value="ECO:0007669"/>
    <property type="project" value="InterPro"/>
</dbReference>
<feature type="transmembrane region" description="Helical" evidence="9">
    <location>
        <begin position="56"/>
        <end position="80"/>
    </location>
</feature>
<feature type="domain" description="PAC" evidence="12">
    <location>
        <begin position="346"/>
        <end position="397"/>
    </location>
</feature>
<dbReference type="GO" id="GO:0005524">
    <property type="term" value="F:ATP binding"/>
    <property type="evidence" value="ECO:0007669"/>
    <property type="project" value="UniProtKB-KW"/>
</dbReference>
<keyword evidence="9" id="KW-0812">Transmembrane</keyword>
<evidence type="ECO:0000256" key="2">
    <source>
        <dbReference type="ARBA" id="ARBA00012438"/>
    </source>
</evidence>
<keyword evidence="4" id="KW-0808">Transferase</keyword>
<dbReference type="Gene3D" id="2.10.70.100">
    <property type="match status" value="1"/>
</dbReference>
<dbReference type="InterPro" id="IPR004358">
    <property type="entry name" value="Sig_transdc_His_kin-like_C"/>
</dbReference>
<dbReference type="PROSITE" id="PS50112">
    <property type="entry name" value="PAS"/>
    <property type="match status" value="1"/>
</dbReference>
<dbReference type="CDD" id="cd00130">
    <property type="entry name" value="PAS"/>
    <property type="match status" value="2"/>
</dbReference>
<organism evidence="13">
    <name type="scientific">Pseudomonas sp. MYb327</name>
    <dbReference type="NCBI Taxonomy" id="2745230"/>
    <lineage>
        <taxon>Bacteria</taxon>
        <taxon>Pseudomonadati</taxon>
        <taxon>Pseudomonadota</taxon>
        <taxon>Gammaproteobacteria</taxon>
        <taxon>Pseudomonadales</taxon>
        <taxon>Pseudomonadaceae</taxon>
        <taxon>Pseudomonas</taxon>
    </lineage>
</organism>